<dbReference type="AlphaFoldDB" id="I0BMM3"/>
<feature type="compositionally biased region" description="Basic and acidic residues" evidence="1">
    <location>
        <begin position="579"/>
        <end position="597"/>
    </location>
</feature>
<dbReference type="Gene3D" id="1.25.10.10">
    <property type="entry name" value="Leucine-rich Repeat Variant"/>
    <property type="match status" value="1"/>
</dbReference>
<dbReference type="KEGG" id="pmw:B2K_23505"/>
<accession>I0BMM3</accession>
<reference evidence="2 3" key="1">
    <citation type="submission" date="2013-06" db="EMBL/GenBank/DDBJ databases">
        <title>Complete genome sequence of Paenibacillus mucilaginosus K02.</title>
        <authorList>
            <person name="Xiao B."/>
            <person name="Sun L."/>
            <person name="Xiao L."/>
            <person name="Lian B."/>
        </authorList>
    </citation>
    <scope>NUCLEOTIDE SEQUENCE [LARGE SCALE GENOMIC DNA]</scope>
    <source>
        <strain evidence="2 3">K02</strain>
    </source>
</reference>
<dbReference type="EMBL" id="CP003422">
    <property type="protein sequence ID" value="AFH63620.1"/>
    <property type="molecule type" value="Genomic_DNA"/>
</dbReference>
<proteinExistence type="predicted"/>
<evidence type="ECO:0000256" key="1">
    <source>
        <dbReference type="SAM" id="MobiDB-lite"/>
    </source>
</evidence>
<dbReference type="PATRIC" id="fig|997761.3.peg.4650"/>
<evidence type="ECO:0000313" key="2">
    <source>
        <dbReference type="EMBL" id="AFH63620.1"/>
    </source>
</evidence>
<dbReference type="HOGENOM" id="CLU_030411_0_0_9"/>
<dbReference type="RefSeq" id="WP_014651778.1">
    <property type="nucleotide sequence ID" value="NC_017672.3"/>
</dbReference>
<evidence type="ECO:0008006" key="4">
    <source>
        <dbReference type="Google" id="ProtNLM"/>
    </source>
</evidence>
<dbReference type="InterPro" id="IPR011989">
    <property type="entry name" value="ARM-like"/>
</dbReference>
<organism evidence="2 3">
    <name type="scientific">Paenibacillus mucilaginosus K02</name>
    <dbReference type="NCBI Taxonomy" id="997761"/>
    <lineage>
        <taxon>Bacteria</taxon>
        <taxon>Bacillati</taxon>
        <taxon>Bacillota</taxon>
        <taxon>Bacilli</taxon>
        <taxon>Bacillales</taxon>
        <taxon>Paenibacillaceae</taxon>
        <taxon>Paenibacillus</taxon>
    </lineage>
</organism>
<sequence>MSLQVLTELHEEVRRLFIAGSGMASGDLRLRALQPRLEKLADAAPVLGRLAEGVQALVESDAESSPGRLLELGTLLHAVMYTQGRTDTQGELVEAGADIPTGTTYVPYRKLKPLIDALTERGPGRLEIIRSALEEGLFGDIRTHRPAVIALEDSYAETAEFVQERVLPAIGAPAVPLLLRELNLQGGKADGRRLLAIHRLQGPGDPSLYLTALAEGAAELQVAAASILGDYEDQEAALLEASRSRRKELREAALLALSRIPSTKAADRLMECLASEKDAPLAVEPLRLSQDPALTARVLSHAEGLLAEFGGAEKPEAGLIARMAATVSSLGTKREGDVLSFLQKLLASPHFMKRETGEIQEEAAGLLLESGDPQALGFVESLHGEWNHRLISFALRAALRRLPPEAVYERYAPYVQEKKTAAAKELLQTIRRLTTGLSRIGDGAREAREAQPWDDRWLPLFIRLDEEELVCRFVPEAPEPEAAAYVLAKLDEQGGRRGNNPAPLLTALFRMDEALASERLLHVIEQRTLAGSWWYIEYDLQRLLQELPASSADRLERLAGQAKNEGIRRALEEAALVARNKEHGSKGEADKGEGIES</sequence>
<gene>
    <name evidence="2" type="ORF">B2K_23505</name>
</gene>
<protein>
    <recommendedName>
        <fullName evidence="4">HEAT repeat domain-containing protein</fullName>
    </recommendedName>
</protein>
<dbReference type="Proteomes" id="UP000007392">
    <property type="component" value="Chromosome"/>
</dbReference>
<feature type="region of interest" description="Disordered" evidence="1">
    <location>
        <begin position="578"/>
        <end position="597"/>
    </location>
</feature>
<evidence type="ECO:0000313" key="3">
    <source>
        <dbReference type="Proteomes" id="UP000007392"/>
    </source>
</evidence>
<name>I0BMM3_9BACL</name>